<accession>A0A3G3K580</accession>
<dbReference type="AlphaFoldDB" id="A0A3G3K580"/>
<dbReference type="Gene3D" id="3.20.20.70">
    <property type="entry name" value="Aldolase class I"/>
    <property type="match status" value="1"/>
</dbReference>
<dbReference type="Pfam" id="PF01081">
    <property type="entry name" value="Aldolase"/>
    <property type="match status" value="1"/>
</dbReference>
<reference evidence="6 7" key="1">
    <citation type="submission" date="2018-10" db="EMBL/GenBank/DDBJ databases">
        <title>Genome Sequence of Cohnella sp.</title>
        <authorList>
            <person name="Srinivasan S."/>
            <person name="Kim M.K."/>
        </authorList>
    </citation>
    <scope>NUCLEOTIDE SEQUENCE [LARGE SCALE GENOMIC DNA]</scope>
    <source>
        <strain evidence="6 7">18JY8-7</strain>
    </source>
</reference>
<dbReference type="Proteomes" id="UP000269097">
    <property type="component" value="Chromosome"/>
</dbReference>
<dbReference type="SUPFAM" id="SSF51569">
    <property type="entry name" value="Aldolase"/>
    <property type="match status" value="1"/>
</dbReference>
<dbReference type="InterPro" id="IPR000887">
    <property type="entry name" value="Aldlse_KDPG_KHG"/>
</dbReference>
<dbReference type="CDD" id="cd00452">
    <property type="entry name" value="KDPG_aldolase"/>
    <property type="match status" value="1"/>
</dbReference>
<proteinExistence type="inferred from homology"/>
<dbReference type="PANTHER" id="PTHR30246">
    <property type="entry name" value="2-KETO-3-DEOXY-6-PHOSPHOGLUCONATE ALDOLASE"/>
    <property type="match status" value="1"/>
</dbReference>
<evidence type="ECO:0000256" key="5">
    <source>
        <dbReference type="ARBA" id="ARBA00023277"/>
    </source>
</evidence>
<evidence type="ECO:0000313" key="6">
    <source>
        <dbReference type="EMBL" id="AYQ74919.1"/>
    </source>
</evidence>
<evidence type="ECO:0000313" key="7">
    <source>
        <dbReference type="Proteomes" id="UP000269097"/>
    </source>
</evidence>
<name>A0A3G3K580_9BACL</name>
<sequence length="212" mass="22163">MNPVTEQVLRQRIVSILRNVPDEHLVKAVGVLAGNGIRAVEVTLNTPGALEQIARLRKEYGNEMLIGAGTVITGEDAEAAIRAGAAFLITPCVTEEAATVAREAGIPVYMGAMTPSEIVRASRLGADIVKVFPCGSLGPGYLKEVLAPLNGTPLMAVGGVAPENVGEYLRAGAVCAGVGGSLVSARDFTLDGWELLLADRSRRYVEAIAKVL</sequence>
<keyword evidence="4" id="KW-0456">Lyase</keyword>
<dbReference type="RefSeq" id="WP_123042999.1">
    <property type="nucleotide sequence ID" value="NZ_CP033433.1"/>
</dbReference>
<keyword evidence="7" id="KW-1185">Reference proteome</keyword>
<comment type="subunit">
    <text evidence="3">Homotrimer.</text>
</comment>
<dbReference type="GO" id="GO:0016829">
    <property type="term" value="F:lyase activity"/>
    <property type="evidence" value="ECO:0007669"/>
    <property type="project" value="UniProtKB-KW"/>
</dbReference>
<comment type="pathway">
    <text evidence="1">Carbohydrate acid metabolism.</text>
</comment>
<gene>
    <name evidence="6" type="ORF">EAV92_21610</name>
</gene>
<dbReference type="PANTHER" id="PTHR30246:SF1">
    <property type="entry name" value="2-DEHYDRO-3-DEOXY-6-PHOSPHOGALACTONATE ALDOLASE-RELATED"/>
    <property type="match status" value="1"/>
</dbReference>
<comment type="similarity">
    <text evidence="2">Belongs to the KHG/KDPG aldolase family.</text>
</comment>
<dbReference type="EMBL" id="CP033433">
    <property type="protein sequence ID" value="AYQ74919.1"/>
    <property type="molecule type" value="Genomic_DNA"/>
</dbReference>
<evidence type="ECO:0000256" key="3">
    <source>
        <dbReference type="ARBA" id="ARBA00011233"/>
    </source>
</evidence>
<evidence type="ECO:0000256" key="2">
    <source>
        <dbReference type="ARBA" id="ARBA00006906"/>
    </source>
</evidence>
<protein>
    <submittedName>
        <fullName evidence="6">2-dehydro-3-deoxyphosphogluconate aldolase</fullName>
    </submittedName>
</protein>
<dbReference type="InterPro" id="IPR013785">
    <property type="entry name" value="Aldolase_TIM"/>
</dbReference>
<organism evidence="6 7">
    <name type="scientific">Cohnella candidum</name>
    <dbReference type="NCBI Taxonomy" id="2674991"/>
    <lineage>
        <taxon>Bacteria</taxon>
        <taxon>Bacillati</taxon>
        <taxon>Bacillota</taxon>
        <taxon>Bacilli</taxon>
        <taxon>Bacillales</taxon>
        <taxon>Paenibacillaceae</taxon>
        <taxon>Cohnella</taxon>
    </lineage>
</organism>
<dbReference type="KEGG" id="coh:EAV92_21610"/>
<keyword evidence="5" id="KW-0119">Carbohydrate metabolism</keyword>
<evidence type="ECO:0000256" key="4">
    <source>
        <dbReference type="ARBA" id="ARBA00023239"/>
    </source>
</evidence>
<evidence type="ECO:0000256" key="1">
    <source>
        <dbReference type="ARBA" id="ARBA00004761"/>
    </source>
</evidence>